<keyword evidence="8" id="KW-1278">Translocase</keyword>
<keyword evidence="9 11" id="KW-1133">Transmembrane helix</keyword>
<dbReference type="InterPro" id="IPR023214">
    <property type="entry name" value="HAD_sf"/>
</dbReference>
<dbReference type="SUPFAM" id="SSF81653">
    <property type="entry name" value="Calcium ATPase, transduction domain A"/>
    <property type="match status" value="1"/>
</dbReference>
<dbReference type="FunFam" id="3.30.70.100:FF:000001">
    <property type="entry name" value="ATPase copper transporting beta"/>
    <property type="match status" value="1"/>
</dbReference>
<evidence type="ECO:0000256" key="7">
    <source>
        <dbReference type="ARBA" id="ARBA00022840"/>
    </source>
</evidence>
<feature type="transmembrane region" description="Helical" evidence="11">
    <location>
        <begin position="124"/>
        <end position="141"/>
    </location>
</feature>
<evidence type="ECO:0000256" key="11">
    <source>
        <dbReference type="SAM" id="Phobius"/>
    </source>
</evidence>
<keyword evidence="7" id="KW-0067">ATP-binding</keyword>
<organism evidence="13">
    <name type="scientific">uncultured organism MedDCM-OCT-S01-C5</name>
    <dbReference type="NCBI Taxonomy" id="743601"/>
    <lineage>
        <taxon>unclassified sequences</taxon>
        <taxon>environmental samples</taxon>
    </lineage>
</organism>
<protein>
    <submittedName>
        <fullName evidence="13">Heavy metal translocating P type ATPase</fullName>
    </submittedName>
</protein>
<feature type="transmembrane region" description="Helical" evidence="11">
    <location>
        <begin position="161"/>
        <end position="182"/>
    </location>
</feature>
<dbReference type="InterPro" id="IPR018303">
    <property type="entry name" value="ATPase_P-typ_P_site"/>
</dbReference>
<dbReference type="InterPro" id="IPR001757">
    <property type="entry name" value="P_typ_ATPase"/>
</dbReference>
<evidence type="ECO:0000256" key="9">
    <source>
        <dbReference type="ARBA" id="ARBA00022989"/>
    </source>
</evidence>
<evidence type="ECO:0000256" key="6">
    <source>
        <dbReference type="ARBA" id="ARBA00022741"/>
    </source>
</evidence>
<dbReference type="PROSITE" id="PS01229">
    <property type="entry name" value="COF_2"/>
    <property type="match status" value="1"/>
</dbReference>
<dbReference type="InterPro" id="IPR027256">
    <property type="entry name" value="P-typ_ATPase_IB"/>
</dbReference>
<proteinExistence type="inferred from homology"/>
<dbReference type="InterPro" id="IPR044492">
    <property type="entry name" value="P_typ_ATPase_HD_dom"/>
</dbReference>
<dbReference type="InterPro" id="IPR059000">
    <property type="entry name" value="ATPase_P-type_domA"/>
</dbReference>
<dbReference type="PROSITE" id="PS00154">
    <property type="entry name" value="ATPASE_E1_E2"/>
    <property type="match status" value="1"/>
</dbReference>
<dbReference type="SUPFAM" id="SSF81665">
    <property type="entry name" value="Calcium ATPase, transmembrane domain M"/>
    <property type="match status" value="1"/>
</dbReference>
<feature type="transmembrane region" description="Helical" evidence="11">
    <location>
        <begin position="722"/>
        <end position="746"/>
    </location>
</feature>
<evidence type="ECO:0000256" key="1">
    <source>
        <dbReference type="ARBA" id="ARBA00004127"/>
    </source>
</evidence>
<dbReference type="InterPro" id="IPR036412">
    <property type="entry name" value="HAD-like_sf"/>
</dbReference>
<keyword evidence="6" id="KW-0547">Nucleotide-binding</keyword>
<dbReference type="Pfam" id="PF00403">
    <property type="entry name" value="HMA"/>
    <property type="match status" value="1"/>
</dbReference>
<dbReference type="GO" id="GO:0055070">
    <property type="term" value="P:copper ion homeostasis"/>
    <property type="evidence" value="ECO:0007669"/>
    <property type="project" value="TreeGrafter"/>
</dbReference>
<dbReference type="SFLD" id="SFLDG00002">
    <property type="entry name" value="C1.7:_P-type_atpase_like"/>
    <property type="match status" value="1"/>
</dbReference>
<dbReference type="Pfam" id="PF00702">
    <property type="entry name" value="Hydrolase"/>
    <property type="match status" value="1"/>
</dbReference>
<feature type="transmembrane region" description="Helical" evidence="11">
    <location>
        <begin position="95"/>
        <end position="112"/>
    </location>
</feature>
<keyword evidence="5" id="KW-0479">Metal-binding</keyword>
<dbReference type="Gene3D" id="2.70.150.10">
    <property type="entry name" value="Calcium-transporting ATPase, cytoplasmic transduction domain A"/>
    <property type="match status" value="1"/>
</dbReference>
<dbReference type="NCBIfam" id="TIGR01525">
    <property type="entry name" value="ATPase-IB_hvy"/>
    <property type="match status" value="1"/>
</dbReference>
<dbReference type="GO" id="GO:0005524">
    <property type="term" value="F:ATP binding"/>
    <property type="evidence" value="ECO:0007669"/>
    <property type="project" value="UniProtKB-KW"/>
</dbReference>
<evidence type="ECO:0000256" key="5">
    <source>
        <dbReference type="ARBA" id="ARBA00022723"/>
    </source>
</evidence>
<keyword evidence="3" id="KW-0813">Transport</keyword>
<feature type="transmembrane region" description="Helical" evidence="11">
    <location>
        <begin position="388"/>
        <end position="411"/>
    </location>
</feature>
<dbReference type="Pfam" id="PF00122">
    <property type="entry name" value="E1-E2_ATPase"/>
    <property type="match status" value="1"/>
</dbReference>
<keyword evidence="10 11" id="KW-0472">Membrane</keyword>
<dbReference type="GO" id="GO:0005507">
    <property type="term" value="F:copper ion binding"/>
    <property type="evidence" value="ECO:0007669"/>
    <property type="project" value="TreeGrafter"/>
</dbReference>
<dbReference type="PRINTS" id="PR00943">
    <property type="entry name" value="CUATPASE"/>
</dbReference>
<dbReference type="FunFam" id="2.70.150.10:FF:000002">
    <property type="entry name" value="Copper-transporting ATPase 1, putative"/>
    <property type="match status" value="1"/>
</dbReference>
<comment type="similarity">
    <text evidence="2">Belongs to the cation transport ATPase (P-type) (TC 3.A.3) family. Type IB subfamily.</text>
</comment>
<evidence type="ECO:0000256" key="4">
    <source>
        <dbReference type="ARBA" id="ARBA00022692"/>
    </source>
</evidence>
<evidence type="ECO:0000313" key="13">
    <source>
        <dbReference type="EMBL" id="ADD95908.1"/>
    </source>
</evidence>
<evidence type="ECO:0000256" key="10">
    <source>
        <dbReference type="ARBA" id="ARBA00023136"/>
    </source>
</evidence>
<dbReference type="InterPro" id="IPR008250">
    <property type="entry name" value="ATPase_P-typ_transduc_dom_A_sf"/>
</dbReference>
<dbReference type="CDD" id="cd02094">
    <property type="entry name" value="P-type_ATPase_Cu-like"/>
    <property type="match status" value="1"/>
</dbReference>
<dbReference type="Gene3D" id="3.30.70.100">
    <property type="match status" value="1"/>
</dbReference>
<evidence type="ECO:0000256" key="3">
    <source>
        <dbReference type="ARBA" id="ARBA00022448"/>
    </source>
</evidence>
<dbReference type="PANTHER" id="PTHR43520:SF8">
    <property type="entry name" value="P-TYPE CU(+) TRANSPORTER"/>
    <property type="match status" value="1"/>
</dbReference>
<dbReference type="NCBIfam" id="TIGR01511">
    <property type="entry name" value="ATPase-IB1_Cu"/>
    <property type="match status" value="1"/>
</dbReference>
<dbReference type="InterPro" id="IPR023299">
    <property type="entry name" value="ATPase_P-typ_cyto_dom_N"/>
</dbReference>
<comment type="subcellular location">
    <subcellularLocation>
        <location evidence="1">Endomembrane system</location>
        <topology evidence="1">Multi-pass membrane protein</topology>
    </subcellularLocation>
</comment>
<dbReference type="PRINTS" id="PR00119">
    <property type="entry name" value="CATATPASE"/>
</dbReference>
<dbReference type="EMBL" id="GU943109">
    <property type="protein sequence ID" value="ADD95908.1"/>
    <property type="molecule type" value="Genomic_DNA"/>
</dbReference>
<feature type="transmembrane region" description="Helical" evidence="11">
    <location>
        <begin position="697"/>
        <end position="716"/>
    </location>
</feature>
<feature type="transmembrane region" description="Helical" evidence="11">
    <location>
        <begin position="194"/>
        <end position="213"/>
    </location>
</feature>
<dbReference type="Gene3D" id="3.40.50.1000">
    <property type="entry name" value="HAD superfamily/HAD-like"/>
    <property type="match status" value="1"/>
</dbReference>
<dbReference type="PROSITE" id="PS50846">
    <property type="entry name" value="HMA_2"/>
    <property type="match status" value="1"/>
</dbReference>
<reference evidence="13" key="1">
    <citation type="journal article" date="2010" name="ISME J.">
        <title>Metagenome of the Mediterranean deep chlorophyll maximum studied by direct and fosmid library 454 pyrosequencing.</title>
        <authorList>
            <person name="Ghai R."/>
            <person name="Martin-Cuadrado A.B."/>
            <person name="Molto A.G."/>
            <person name="Heredia I.G."/>
            <person name="Cabrera R."/>
            <person name="Martin J."/>
            <person name="Verdu M."/>
            <person name="Deschamps P."/>
            <person name="Moreira D."/>
            <person name="Lopez-Garcia P."/>
            <person name="Mira A."/>
            <person name="Rodriguez-Valera F."/>
        </authorList>
    </citation>
    <scope>NUCLEOTIDE SEQUENCE</scope>
</reference>
<evidence type="ECO:0000256" key="2">
    <source>
        <dbReference type="ARBA" id="ARBA00006024"/>
    </source>
</evidence>
<dbReference type="InterPro" id="IPR017969">
    <property type="entry name" value="Heavy-metal-associated_CS"/>
</dbReference>
<dbReference type="Gene3D" id="3.40.1110.10">
    <property type="entry name" value="Calcium-transporting ATPase, cytoplasmic domain N"/>
    <property type="match status" value="1"/>
</dbReference>
<dbReference type="SFLD" id="SFLDF00027">
    <property type="entry name" value="p-type_atpase"/>
    <property type="match status" value="1"/>
</dbReference>
<dbReference type="PANTHER" id="PTHR43520">
    <property type="entry name" value="ATP7, ISOFORM B"/>
    <property type="match status" value="1"/>
</dbReference>
<dbReference type="SUPFAM" id="SSF55008">
    <property type="entry name" value="HMA, heavy metal-associated domain"/>
    <property type="match status" value="1"/>
</dbReference>
<accession>D6PJK7</accession>
<sequence length="760" mass="80628">MEKNQLNLSVSGMTCAACVASVERVLSNVEVVEAVSVNLPLEKAVISLRESASQTHRAACIAAVERAGFGASELLPALTTRQVNEDRVAQQRRRVALAFVLAIPVFVLSMLLDDLGSAGPLDARLTLAMLAAWPVYVISGAEFHRQAWASLRRGTANMDVLVHLGTTVAMVWSTLVTLAPVLPSLPAFVGQAQHVFFDGAAFIIAFVLLGNYLEAKAKLKATDAVHGLMRLQPKEAWVVVEEGTVATPIDEIPRGTLLKVRAGETVPLDGVVEDGTAMLDESMMSGESFPVRKREDDTVSAGTTVLDSTLLVRTTALVGDTMLAKVIELVDEAQMGKAPIQRLVDRISAVFVPVVLVAALVAASVWWFMAETLAPNSDMAPSEMAVMVLVSTLVIACPCALGLATPTALVVGTGRGANFGLLIKGIEALEQAHATSTVVLDKTGTITVGSPRVSHIELLDSDVQELLCLASALELESTHPLASAVHTAWENIGYARPEVADVRTFPGLGLVGSLDGEPVAVGNLELMEERLGTLPDDLEEKIALRARRGTTVVLVAKGPRLLGWLEFSDRIRETSEAAVRRLKQTGIRIVMLTGDREEVAQTVADAVGITEIVAGVKPDEKAERIRALQEEGVVAMIGDGINDAAALTVANVGIAMGAGSEIALESADIVLVRNDLADAVAALDLGRATMTRIRTNLAWAFVYNLIGLPLAMGLLFPWTGWLLPPAFAAAAMSLSSVSVVSNSLVLRWWQPGASLRSGEF</sequence>
<evidence type="ECO:0000259" key="12">
    <source>
        <dbReference type="PROSITE" id="PS50846"/>
    </source>
</evidence>
<dbReference type="PROSITE" id="PS01047">
    <property type="entry name" value="HMA_1"/>
    <property type="match status" value="1"/>
</dbReference>
<dbReference type="GO" id="GO:0016020">
    <property type="term" value="C:membrane"/>
    <property type="evidence" value="ECO:0007669"/>
    <property type="project" value="InterPro"/>
</dbReference>
<dbReference type="NCBIfam" id="TIGR01494">
    <property type="entry name" value="ATPase_P-type"/>
    <property type="match status" value="1"/>
</dbReference>
<name>D6PJK7_9ZZZZ</name>
<dbReference type="InterPro" id="IPR023298">
    <property type="entry name" value="ATPase_P-typ_TM_dom_sf"/>
</dbReference>
<dbReference type="InterPro" id="IPR006121">
    <property type="entry name" value="HMA_dom"/>
</dbReference>
<evidence type="ECO:0000256" key="8">
    <source>
        <dbReference type="ARBA" id="ARBA00022967"/>
    </source>
</evidence>
<dbReference type="GO" id="GO:0016887">
    <property type="term" value="F:ATP hydrolysis activity"/>
    <property type="evidence" value="ECO:0007669"/>
    <property type="project" value="InterPro"/>
</dbReference>
<feature type="domain" description="HMA" evidence="12">
    <location>
        <begin position="4"/>
        <end position="72"/>
    </location>
</feature>
<keyword evidence="4 11" id="KW-0812">Transmembrane</keyword>
<dbReference type="SUPFAM" id="SSF56784">
    <property type="entry name" value="HAD-like"/>
    <property type="match status" value="1"/>
</dbReference>
<dbReference type="GO" id="GO:0043682">
    <property type="term" value="F:P-type divalent copper transporter activity"/>
    <property type="evidence" value="ECO:0007669"/>
    <property type="project" value="TreeGrafter"/>
</dbReference>
<dbReference type="SFLD" id="SFLDS00003">
    <property type="entry name" value="Haloacid_Dehalogenase"/>
    <property type="match status" value="1"/>
</dbReference>
<dbReference type="CDD" id="cd00371">
    <property type="entry name" value="HMA"/>
    <property type="match status" value="1"/>
</dbReference>
<dbReference type="InterPro" id="IPR036163">
    <property type="entry name" value="HMA_dom_sf"/>
</dbReference>
<dbReference type="AlphaFoldDB" id="D6PJK7"/>
<feature type="transmembrane region" description="Helical" evidence="11">
    <location>
        <begin position="347"/>
        <end position="368"/>
    </location>
</feature>